<organism evidence="1 2">
    <name type="scientific">Rhizoctonia solani</name>
    <dbReference type="NCBI Taxonomy" id="456999"/>
    <lineage>
        <taxon>Eukaryota</taxon>
        <taxon>Fungi</taxon>
        <taxon>Dikarya</taxon>
        <taxon>Basidiomycota</taxon>
        <taxon>Agaricomycotina</taxon>
        <taxon>Agaricomycetes</taxon>
        <taxon>Cantharellales</taxon>
        <taxon>Ceratobasidiaceae</taxon>
        <taxon>Rhizoctonia</taxon>
    </lineage>
</organism>
<dbReference type="CDD" id="cd10170">
    <property type="entry name" value="ASKHA_NBD_HSP70"/>
    <property type="match status" value="1"/>
</dbReference>
<evidence type="ECO:0000313" key="1">
    <source>
        <dbReference type="EMBL" id="CAE7229266.1"/>
    </source>
</evidence>
<dbReference type="EMBL" id="CAJNJQ010006477">
    <property type="protein sequence ID" value="CAE7229266.1"/>
    <property type="molecule type" value="Genomic_DNA"/>
</dbReference>
<evidence type="ECO:0008006" key="3">
    <source>
        <dbReference type="Google" id="ProtNLM"/>
    </source>
</evidence>
<evidence type="ECO:0000313" key="2">
    <source>
        <dbReference type="Proteomes" id="UP000663827"/>
    </source>
</evidence>
<accession>A0A8H3EFI2</accession>
<dbReference type="Gene3D" id="3.30.420.40">
    <property type="match status" value="2"/>
</dbReference>
<proteinExistence type="predicted"/>
<dbReference type="Proteomes" id="UP000663827">
    <property type="component" value="Unassembled WGS sequence"/>
</dbReference>
<dbReference type="PANTHER" id="PTHR14187:SF5">
    <property type="entry name" value="HEAT SHOCK 70 KDA PROTEIN 12A"/>
    <property type="match status" value="1"/>
</dbReference>
<dbReference type="InterPro" id="IPR043129">
    <property type="entry name" value="ATPase_NBD"/>
</dbReference>
<dbReference type="Gene3D" id="3.90.640.10">
    <property type="entry name" value="Actin, Chain A, domain 4"/>
    <property type="match status" value="1"/>
</dbReference>
<name>A0A8H3EFI2_9AGAM</name>
<sequence>MDFAPDFKWKEKTKIVIGIDIGTTQSAVAIGLLERGVDVRKSLHTVTEWPGQEIKQAKIPTAMWYDVQGPTPQAMSFGAETTSFETEEKARKQKWVHVKNFKLHLHPKELKPKEDFNLDAVLNPLPSRLTMERVYTDFMKYLFANTEAYFKDRILRGEALWSVYRHEMEFVIAHPNAWSTKQQAFLRKVAIKAGLVNENNAQKQVRFVTEAEASVHYCLHESTLMDHFEVGTNFAVCDAGGSTVDITLYTVAIKAPLFKLEEKKIPGCVPAGGIFVDQSAKAYMRELLGYAHLSDGDINLYCDEGIRDFEAHAKRVFKLTDKEKEYSINVGNTKFSEPASNVRRGRMMVPDTDMKSFFDSCTNKMFAKVDELVKGVEISDVLLVGGLGDSPYLRDEFRKRYKQQGCEVTLVDSSRPTSKAVADGAVIWSYTQAVVSRRPGSTFGTTCATLRDLENPKHIGRGFYLGLDGCERVAGKWETIVVKGVPLQATSVNRSSFARFYSSSAPYLGEFQDTIEAFAGEDPLYWSRKNDGSFYPGFRTECKVTGNLQKLSGALKMKVSQDGSIYWVLEFDLCIRYGGIELEGFIEWKENGITCKGPITIIPDLPFD</sequence>
<comment type="caution">
    <text evidence="1">The sequence shown here is derived from an EMBL/GenBank/DDBJ whole genome shotgun (WGS) entry which is preliminary data.</text>
</comment>
<dbReference type="SUPFAM" id="SSF53067">
    <property type="entry name" value="Actin-like ATPase domain"/>
    <property type="match status" value="2"/>
</dbReference>
<gene>
    <name evidence="1" type="ORF">RDB_LOCUS182077</name>
</gene>
<dbReference type="AlphaFoldDB" id="A0A8H3EFI2"/>
<dbReference type="PANTHER" id="PTHR14187">
    <property type="entry name" value="ALPHA KINASE/ELONGATION FACTOR 2 KINASE"/>
    <property type="match status" value="1"/>
</dbReference>
<reference evidence="1" key="1">
    <citation type="submission" date="2021-01" db="EMBL/GenBank/DDBJ databases">
        <authorList>
            <person name="Kaushik A."/>
        </authorList>
    </citation>
    <scope>NUCLEOTIDE SEQUENCE</scope>
    <source>
        <strain evidence="1">AG5</strain>
    </source>
</reference>
<dbReference type="PRINTS" id="PR00301">
    <property type="entry name" value="HEATSHOCK70"/>
</dbReference>
<protein>
    <recommendedName>
        <fullName evidence="3">Heat shock 70 kDa protein 12A</fullName>
    </recommendedName>
</protein>